<evidence type="ECO:0000313" key="1">
    <source>
        <dbReference type="EMBL" id="EFE07134.1"/>
    </source>
</evidence>
<dbReference type="Proteomes" id="UP000003880">
    <property type="component" value="Unassembled WGS sequence"/>
</dbReference>
<protein>
    <submittedName>
        <fullName evidence="1">Uncharacterized protein</fullName>
    </submittedName>
</protein>
<comment type="caution">
    <text evidence="1">The sequence shown here is derived from an EMBL/GenBank/DDBJ whole genome shotgun (WGS) entry which is preliminary data.</text>
</comment>
<accession>D4BFJ6</accession>
<dbReference type="HOGENOM" id="CLU_3307018_0_0_6"/>
<dbReference type="AlphaFoldDB" id="D4BFJ6"/>
<evidence type="ECO:0000313" key="2">
    <source>
        <dbReference type="Proteomes" id="UP000003880"/>
    </source>
</evidence>
<proteinExistence type="predicted"/>
<gene>
    <name evidence="1" type="ORF">CIT292_09014</name>
</gene>
<dbReference type="EMBL" id="ABWL02000016">
    <property type="protein sequence ID" value="EFE07134.1"/>
    <property type="molecule type" value="Genomic_DNA"/>
</dbReference>
<name>D4BFJ6_9ENTR</name>
<reference evidence="1 2" key="1">
    <citation type="submission" date="2010-02" db="EMBL/GenBank/DDBJ databases">
        <authorList>
            <person name="Weinstock G."/>
            <person name="Sodergren E."/>
            <person name="Clifton S."/>
            <person name="Fulton L."/>
            <person name="Fulton B."/>
            <person name="Courtney L."/>
            <person name="Fronick C."/>
            <person name="Harrison M."/>
            <person name="Strong C."/>
            <person name="Farmer C."/>
            <person name="Delahaunty K."/>
            <person name="Markovic C."/>
            <person name="Hall O."/>
            <person name="Minx P."/>
            <person name="Tomlinson C."/>
            <person name="Mitreva M."/>
            <person name="Nelson J."/>
            <person name="Hou S."/>
            <person name="Wollam A."/>
            <person name="Pepin K.H."/>
            <person name="Johnson M."/>
            <person name="Bhonagiri V."/>
            <person name="Zhang X."/>
            <person name="Suruliraj S."/>
            <person name="Warren W."/>
            <person name="Chinwalla A."/>
            <person name="Mardis E.R."/>
            <person name="Wilson R.K."/>
        </authorList>
    </citation>
    <scope>NUCLEOTIDE SEQUENCE [LARGE SCALE GENOMIC DNA]</scope>
    <source>
        <strain evidence="1 2">ATCC 29220</strain>
    </source>
</reference>
<organism evidence="1 2">
    <name type="scientific">Citrobacter youngae ATCC 29220</name>
    <dbReference type="NCBI Taxonomy" id="500640"/>
    <lineage>
        <taxon>Bacteria</taxon>
        <taxon>Pseudomonadati</taxon>
        <taxon>Pseudomonadota</taxon>
        <taxon>Gammaproteobacteria</taxon>
        <taxon>Enterobacterales</taxon>
        <taxon>Enterobacteriaceae</taxon>
        <taxon>Citrobacter</taxon>
        <taxon>Citrobacter freundii complex</taxon>
    </lineage>
</organism>
<sequence length="39" mass="4562">MFGSLNHPLLWQAFNKRRSPIGTVLIAEFSDKKHHRIDT</sequence>